<accession>A0A1X2I261</accession>
<proteinExistence type="inferred from homology"/>
<dbReference type="InterPro" id="IPR004625">
    <property type="entry name" value="PyrdxlKinase"/>
</dbReference>
<dbReference type="NCBIfam" id="TIGR00687">
    <property type="entry name" value="pyridox_kin"/>
    <property type="match status" value="1"/>
</dbReference>
<sequence length="348" mass="38494">MPEYEDQPSYRVLSIQSHMVSGYCGNKAATFPLQTLGFDVDILNTVQFSNHTGYSSWTGGRLSSSDVQQLFDGMETNGLMDHYTHVLTGYIGNFDILRTIEDKVKQLKTKSPKLIYVCDPVMGDGGRLYVAPEIVPLYRDILSVADVITPNQFEAEVLADMKITSVKSAKQVIQRIHDFGVDRIVITSLALPSQDIPASIILSPGNDPLAKKNGTAAHDADAQSEQPLYCLTSQRLPDGTLQQHLISFPTYEGYFTGTGDLFSALTVARLQDYPHSLAHAIFKVVSSVNAVTRLTWEHQRRLQGNGPLVTSKPDDANLVRACELQVIKGKKYIEHPDMIGHDVLMVEL</sequence>
<dbReference type="InterPro" id="IPR013749">
    <property type="entry name" value="PM/HMP-P_kinase-1"/>
</dbReference>
<dbReference type="GO" id="GO:0005524">
    <property type="term" value="F:ATP binding"/>
    <property type="evidence" value="ECO:0007669"/>
    <property type="project" value="UniProtKB-KW"/>
</dbReference>
<keyword evidence="9" id="KW-1185">Reference proteome</keyword>
<protein>
    <recommendedName>
        <fullName evidence="2">pyridoxal kinase</fullName>
        <ecNumber evidence="2">2.7.1.35</ecNumber>
    </recommendedName>
</protein>
<dbReference type="GO" id="GO:0008478">
    <property type="term" value="F:pyridoxal kinase activity"/>
    <property type="evidence" value="ECO:0007669"/>
    <property type="project" value="UniProtKB-EC"/>
</dbReference>
<dbReference type="Pfam" id="PF08543">
    <property type="entry name" value="Phos_pyr_kin"/>
    <property type="match status" value="1"/>
</dbReference>
<dbReference type="Proteomes" id="UP000193560">
    <property type="component" value="Unassembled WGS sequence"/>
</dbReference>
<keyword evidence="5 8" id="KW-0418">Kinase</keyword>
<feature type="domain" description="Pyridoxamine kinase/Phosphomethylpyrimidine kinase" evidence="7">
    <location>
        <begin position="85"/>
        <end position="193"/>
    </location>
</feature>
<dbReference type="EMBL" id="MCGE01000034">
    <property type="protein sequence ID" value="ORZ07675.1"/>
    <property type="molecule type" value="Genomic_DNA"/>
</dbReference>
<evidence type="ECO:0000256" key="5">
    <source>
        <dbReference type="ARBA" id="ARBA00022777"/>
    </source>
</evidence>
<name>A0A1X2I261_9FUNG</name>
<dbReference type="Gene3D" id="3.40.1190.20">
    <property type="match status" value="1"/>
</dbReference>
<keyword evidence="6" id="KW-0067">ATP-binding</keyword>
<keyword evidence="4" id="KW-0547">Nucleotide-binding</keyword>
<evidence type="ECO:0000256" key="1">
    <source>
        <dbReference type="ARBA" id="ARBA00008805"/>
    </source>
</evidence>
<dbReference type="GO" id="GO:0005829">
    <property type="term" value="C:cytosol"/>
    <property type="evidence" value="ECO:0007669"/>
    <property type="project" value="TreeGrafter"/>
</dbReference>
<dbReference type="OrthoDB" id="2104723at2759"/>
<dbReference type="SUPFAM" id="SSF53613">
    <property type="entry name" value="Ribokinase-like"/>
    <property type="match status" value="1"/>
</dbReference>
<comment type="similarity">
    <text evidence="1">Belongs to the pyridoxine kinase family.</text>
</comment>
<dbReference type="InterPro" id="IPR029056">
    <property type="entry name" value="Ribokinase-like"/>
</dbReference>
<dbReference type="PANTHER" id="PTHR10534">
    <property type="entry name" value="PYRIDOXAL KINASE"/>
    <property type="match status" value="1"/>
</dbReference>
<evidence type="ECO:0000259" key="7">
    <source>
        <dbReference type="Pfam" id="PF08543"/>
    </source>
</evidence>
<evidence type="ECO:0000313" key="8">
    <source>
        <dbReference type="EMBL" id="ORZ07675.1"/>
    </source>
</evidence>
<evidence type="ECO:0000256" key="6">
    <source>
        <dbReference type="ARBA" id="ARBA00022840"/>
    </source>
</evidence>
<dbReference type="EC" id="2.7.1.35" evidence="2"/>
<evidence type="ECO:0000313" key="9">
    <source>
        <dbReference type="Proteomes" id="UP000193560"/>
    </source>
</evidence>
<evidence type="ECO:0000256" key="2">
    <source>
        <dbReference type="ARBA" id="ARBA00012104"/>
    </source>
</evidence>
<evidence type="ECO:0000256" key="3">
    <source>
        <dbReference type="ARBA" id="ARBA00022679"/>
    </source>
</evidence>
<dbReference type="PANTHER" id="PTHR10534:SF2">
    <property type="entry name" value="PYRIDOXAL KINASE"/>
    <property type="match status" value="1"/>
</dbReference>
<gene>
    <name evidence="8" type="ORF">BCR42DRAFT_360555</name>
</gene>
<evidence type="ECO:0000256" key="4">
    <source>
        <dbReference type="ARBA" id="ARBA00022741"/>
    </source>
</evidence>
<comment type="caution">
    <text evidence="8">The sequence shown here is derived from an EMBL/GenBank/DDBJ whole genome shotgun (WGS) entry which is preliminary data.</text>
</comment>
<dbReference type="STRING" id="90262.A0A1X2I261"/>
<reference evidence="8 9" key="1">
    <citation type="submission" date="2016-07" db="EMBL/GenBank/DDBJ databases">
        <title>Pervasive Adenine N6-methylation of Active Genes in Fungi.</title>
        <authorList>
            <consortium name="DOE Joint Genome Institute"/>
            <person name="Mondo S.J."/>
            <person name="Dannebaum R.O."/>
            <person name="Kuo R.C."/>
            <person name="Labutti K."/>
            <person name="Haridas S."/>
            <person name="Kuo A."/>
            <person name="Salamov A."/>
            <person name="Ahrendt S.R."/>
            <person name="Lipzen A."/>
            <person name="Sullivan W."/>
            <person name="Andreopoulos W.B."/>
            <person name="Clum A."/>
            <person name="Lindquist E."/>
            <person name="Daum C."/>
            <person name="Ramamoorthy G.K."/>
            <person name="Gryganskyi A."/>
            <person name="Culley D."/>
            <person name="Magnuson J.K."/>
            <person name="James T.Y."/>
            <person name="O'Malley M.A."/>
            <person name="Stajich J.E."/>
            <person name="Spatafora J.W."/>
            <person name="Visel A."/>
            <person name="Grigoriev I.V."/>
        </authorList>
    </citation>
    <scope>NUCLEOTIDE SEQUENCE [LARGE SCALE GENOMIC DNA]</scope>
    <source>
        <strain evidence="8 9">NRRL 1336</strain>
    </source>
</reference>
<keyword evidence="3" id="KW-0808">Transferase</keyword>
<dbReference type="CDD" id="cd01173">
    <property type="entry name" value="pyridoxal_pyridoxamine_kinase"/>
    <property type="match status" value="1"/>
</dbReference>
<organism evidence="8 9">
    <name type="scientific">Absidia repens</name>
    <dbReference type="NCBI Taxonomy" id="90262"/>
    <lineage>
        <taxon>Eukaryota</taxon>
        <taxon>Fungi</taxon>
        <taxon>Fungi incertae sedis</taxon>
        <taxon>Mucoromycota</taxon>
        <taxon>Mucoromycotina</taxon>
        <taxon>Mucoromycetes</taxon>
        <taxon>Mucorales</taxon>
        <taxon>Cunninghamellaceae</taxon>
        <taxon>Absidia</taxon>
    </lineage>
</organism>
<dbReference type="AlphaFoldDB" id="A0A1X2I261"/>
<dbReference type="GO" id="GO:0009443">
    <property type="term" value="P:pyridoxal 5'-phosphate salvage"/>
    <property type="evidence" value="ECO:0007669"/>
    <property type="project" value="InterPro"/>
</dbReference>